<dbReference type="Proteomes" id="UP000195437">
    <property type="component" value="Chromosome"/>
</dbReference>
<feature type="transmembrane region" description="Helical" evidence="1">
    <location>
        <begin position="63"/>
        <end position="87"/>
    </location>
</feature>
<proteinExistence type="predicted"/>
<dbReference type="EMBL" id="CP021434">
    <property type="protein sequence ID" value="ARU62124.1"/>
    <property type="molecule type" value="Genomic_DNA"/>
</dbReference>
<feature type="transmembrane region" description="Helical" evidence="1">
    <location>
        <begin position="158"/>
        <end position="176"/>
    </location>
</feature>
<evidence type="ECO:0000313" key="3">
    <source>
        <dbReference type="Proteomes" id="UP000195437"/>
    </source>
</evidence>
<keyword evidence="1" id="KW-0812">Transmembrane</keyword>
<gene>
    <name evidence="2" type="ORF">CBW65_14800</name>
</gene>
<dbReference type="AlphaFoldDB" id="A0A1Y0IRZ5"/>
<feature type="transmembrane region" description="Helical" evidence="1">
    <location>
        <begin position="124"/>
        <end position="146"/>
    </location>
</feature>
<dbReference type="KEGG" id="tum:CBW65_14800"/>
<dbReference type="InterPro" id="IPR048147">
    <property type="entry name" value="CBO0543-like"/>
</dbReference>
<feature type="transmembrane region" description="Helical" evidence="1">
    <location>
        <begin position="93"/>
        <end position="112"/>
    </location>
</feature>
<organism evidence="2 3">
    <name type="scientific">Tumebacillus avium</name>
    <dbReference type="NCBI Taxonomy" id="1903704"/>
    <lineage>
        <taxon>Bacteria</taxon>
        <taxon>Bacillati</taxon>
        <taxon>Bacillota</taxon>
        <taxon>Bacilli</taxon>
        <taxon>Bacillales</taxon>
        <taxon>Alicyclobacillaceae</taxon>
        <taxon>Tumebacillus</taxon>
    </lineage>
</organism>
<reference evidence="3" key="1">
    <citation type="submission" date="2017-05" db="EMBL/GenBank/DDBJ databases">
        <authorList>
            <person name="Sung H."/>
        </authorList>
    </citation>
    <scope>NUCLEOTIDE SEQUENCE [LARGE SCALE GENOMIC DNA]</scope>
    <source>
        <strain evidence="3">AR23208</strain>
    </source>
</reference>
<keyword evidence="1" id="KW-1133">Transmembrane helix</keyword>
<dbReference type="NCBIfam" id="NF041644">
    <property type="entry name" value="CBO0543_fam"/>
    <property type="match status" value="1"/>
</dbReference>
<dbReference type="RefSeq" id="WP_087457486.1">
    <property type="nucleotide sequence ID" value="NZ_CP021434.1"/>
</dbReference>
<feature type="transmembrane region" description="Helical" evidence="1">
    <location>
        <begin position="32"/>
        <end position="51"/>
    </location>
</feature>
<name>A0A1Y0IRZ5_9BACL</name>
<evidence type="ECO:0000256" key="1">
    <source>
        <dbReference type="SAM" id="Phobius"/>
    </source>
</evidence>
<dbReference type="OrthoDB" id="1679483at2"/>
<keyword evidence="1" id="KW-0472">Membrane</keyword>
<sequence>MKDAEFAKLIDIQQKLATQDIHHWSHYVFLTYRWWILVGILTIPWIIWILVSDRKKDGNLLPNALFIMIVSSLLDTIGSTLTLWGYPYELVPLLPRAIAFDLGLLPVAYMMVCKYFTSTKSFAWALLIVSFVFAFIGEPIVVALGMYEPYSWKFYYSFPIYFLIGCLGRFISRYFIAGSVQRS</sequence>
<keyword evidence="3" id="KW-1185">Reference proteome</keyword>
<protein>
    <submittedName>
        <fullName evidence="2">Uncharacterized protein</fullName>
    </submittedName>
</protein>
<accession>A0A1Y0IRZ5</accession>
<evidence type="ECO:0000313" key="2">
    <source>
        <dbReference type="EMBL" id="ARU62124.1"/>
    </source>
</evidence>